<dbReference type="EMBL" id="SESI01000001">
    <property type="protein sequence ID" value="TQQ81743.1"/>
    <property type="molecule type" value="Genomic_DNA"/>
</dbReference>
<proteinExistence type="predicted"/>
<reference evidence="2 3" key="1">
    <citation type="submission" date="2019-02" db="EMBL/GenBank/DDBJ databases">
        <title>Halonotius sp. a new haloqrchaeon isolated from saline water.</title>
        <authorList>
            <person name="Duran-Viseras A."/>
            <person name="Sanchez-Porro C."/>
            <person name="Ventosa A."/>
        </authorList>
    </citation>
    <scope>NUCLEOTIDE SEQUENCE [LARGE SCALE GENOMIC DNA]</scope>
    <source>
        <strain evidence="2 3">F9-27</strain>
    </source>
</reference>
<evidence type="ECO:0000313" key="3">
    <source>
        <dbReference type="Proteomes" id="UP000315385"/>
    </source>
</evidence>
<sequence>MTFPVGREVNGAKSFDTIATVMNRQQIIAVLFAVLMVGSMVAWGATSLI</sequence>
<keyword evidence="1" id="KW-1133">Transmembrane helix</keyword>
<dbReference type="Proteomes" id="UP000315385">
    <property type="component" value="Unassembled WGS sequence"/>
</dbReference>
<keyword evidence="3" id="KW-1185">Reference proteome</keyword>
<gene>
    <name evidence="2" type="ORF">EWF95_02055</name>
</gene>
<keyword evidence="1" id="KW-0812">Transmembrane</keyword>
<comment type="caution">
    <text evidence="2">The sequence shown here is derived from an EMBL/GenBank/DDBJ whole genome shotgun (WGS) entry which is preliminary data.</text>
</comment>
<dbReference type="NCBIfam" id="TIGR04207">
    <property type="entry name" value="halo_sig_pep"/>
    <property type="match status" value="1"/>
</dbReference>
<protein>
    <submittedName>
        <fullName evidence="2">Uncharacterized protein</fullName>
    </submittedName>
</protein>
<name>A0A544QQM1_9EURY</name>
<dbReference type="AlphaFoldDB" id="A0A544QQM1"/>
<dbReference type="InterPro" id="IPR026452">
    <property type="entry name" value="Surf_glycop_sig_pep"/>
</dbReference>
<organism evidence="2 3">
    <name type="scientific">Halonotius roseus</name>
    <dbReference type="NCBI Taxonomy" id="2511997"/>
    <lineage>
        <taxon>Archaea</taxon>
        <taxon>Methanobacteriati</taxon>
        <taxon>Methanobacteriota</taxon>
        <taxon>Stenosarchaea group</taxon>
        <taxon>Halobacteria</taxon>
        <taxon>Halobacteriales</taxon>
        <taxon>Haloferacaceae</taxon>
        <taxon>Halonotius</taxon>
    </lineage>
</organism>
<keyword evidence="1" id="KW-0472">Membrane</keyword>
<accession>A0A544QQM1</accession>
<evidence type="ECO:0000256" key="1">
    <source>
        <dbReference type="SAM" id="Phobius"/>
    </source>
</evidence>
<evidence type="ECO:0000313" key="2">
    <source>
        <dbReference type="EMBL" id="TQQ81743.1"/>
    </source>
</evidence>
<feature type="transmembrane region" description="Helical" evidence="1">
    <location>
        <begin position="27"/>
        <end position="46"/>
    </location>
</feature>